<dbReference type="PANTHER" id="PTHR47901">
    <property type="entry name" value="CASPASE RECRUITMENT DOMAIN-CONTAINING PROTEIN 18"/>
    <property type="match status" value="1"/>
</dbReference>
<dbReference type="GO" id="GO:0006915">
    <property type="term" value="P:apoptotic process"/>
    <property type="evidence" value="ECO:0007669"/>
    <property type="project" value="UniProtKB-KW"/>
</dbReference>
<comment type="similarity">
    <text evidence="1 5">Belongs to the peptidase C14A family.</text>
</comment>
<dbReference type="GO" id="GO:0004197">
    <property type="term" value="F:cysteine-type endopeptidase activity"/>
    <property type="evidence" value="ECO:0007669"/>
    <property type="project" value="InterPro"/>
</dbReference>
<evidence type="ECO:0000313" key="9">
    <source>
        <dbReference type="WBParaSite" id="ACRNAN_scaffold9652.g8502.t1"/>
    </source>
</evidence>
<sequence length="253" mass="28843">MKFEIYEGRAIVDKAKNVILEYLKAFATDKRHMGYDSCIVVIMGHGNDGIIHDIYGNAIDINHEILSLFNGTNAPGLAGKPKFFIFEACRGGNFDEGAVINQQKSSTQVSNSQSPNYLYESNNDFNNISKFLFETHDAQRVSLYSDFLVFYATVPTMVSYRYDLNYDLANSPEMLALEGSKFIAVIYEVFYNFAHIRDLEYMATIIKGRVGSQQVLVVNEQTKKYEIKYQQPQFVTTNGKKYFMFPGVYIESS</sequence>
<dbReference type="Proteomes" id="UP000887540">
    <property type="component" value="Unplaced"/>
</dbReference>
<evidence type="ECO:0000256" key="2">
    <source>
        <dbReference type="ARBA" id="ARBA00022670"/>
    </source>
</evidence>
<keyword evidence="4" id="KW-0378">Hydrolase</keyword>
<evidence type="ECO:0000256" key="5">
    <source>
        <dbReference type="RuleBase" id="RU003971"/>
    </source>
</evidence>
<dbReference type="SMART" id="SM00115">
    <property type="entry name" value="CASc"/>
    <property type="match status" value="1"/>
</dbReference>
<dbReference type="SUPFAM" id="SSF52129">
    <property type="entry name" value="Caspase-like"/>
    <property type="match status" value="1"/>
</dbReference>
<evidence type="ECO:0000256" key="1">
    <source>
        <dbReference type="ARBA" id="ARBA00010134"/>
    </source>
</evidence>
<dbReference type="InterPro" id="IPR015917">
    <property type="entry name" value="Pept_C14A"/>
</dbReference>
<dbReference type="InterPro" id="IPR002138">
    <property type="entry name" value="Pept_C14_p10"/>
</dbReference>
<dbReference type="GO" id="GO:0006508">
    <property type="term" value="P:proteolysis"/>
    <property type="evidence" value="ECO:0007669"/>
    <property type="project" value="UniProtKB-KW"/>
</dbReference>
<dbReference type="PROSITE" id="PS50208">
    <property type="entry name" value="CASPASE_P20"/>
    <property type="match status" value="1"/>
</dbReference>
<evidence type="ECO:0000259" key="7">
    <source>
        <dbReference type="PROSITE" id="PS50208"/>
    </source>
</evidence>
<dbReference type="PROSITE" id="PS50207">
    <property type="entry name" value="CASPASE_P10"/>
    <property type="match status" value="1"/>
</dbReference>
<reference evidence="9" key="1">
    <citation type="submission" date="2022-11" db="UniProtKB">
        <authorList>
            <consortium name="WormBaseParasite"/>
        </authorList>
    </citation>
    <scope>IDENTIFICATION</scope>
</reference>
<evidence type="ECO:0000256" key="3">
    <source>
        <dbReference type="ARBA" id="ARBA00022703"/>
    </source>
</evidence>
<organism evidence="8 9">
    <name type="scientific">Acrobeloides nanus</name>
    <dbReference type="NCBI Taxonomy" id="290746"/>
    <lineage>
        <taxon>Eukaryota</taxon>
        <taxon>Metazoa</taxon>
        <taxon>Ecdysozoa</taxon>
        <taxon>Nematoda</taxon>
        <taxon>Chromadorea</taxon>
        <taxon>Rhabditida</taxon>
        <taxon>Tylenchina</taxon>
        <taxon>Cephalobomorpha</taxon>
        <taxon>Cephaloboidea</taxon>
        <taxon>Cephalobidae</taxon>
        <taxon>Acrobeloides</taxon>
    </lineage>
</organism>
<evidence type="ECO:0000259" key="6">
    <source>
        <dbReference type="PROSITE" id="PS50207"/>
    </source>
</evidence>
<keyword evidence="8" id="KW-1185">Reference proteome</keyword>
<dbReference type="WBParaSite" id="ACRNAN_scaffold9652.g8502.t1">
    <property type="protein sequence ID" value="ACRNAN_scaffold9652.g8502.t1"/>
    <property type="gene ID" value="ACRNAN_scaffold9652.g8502"/>
</dbReference>
<name>A0A914EP53_9BILA</name>
<keyword evidence="2" id="KW-0645">Protease</keyword>
<dbReference type="PRINTS" id="PR00376">
    <property type="entry name" value="IL1BCENZYME"/>
</dbReference>
<dbReference type="Pfam" id="PF00656">
    <property type="entry name" value="Peptidase_C14"/>
    <property type="match status" value="1"/>
</dbReference>
<dbReference type="AlphaFoldDB" id="A0A914EP53"/>
<accession>A0A914EP53</accession>
<feature type="domain" description="Caspase family p10" evidence="6">
    <location>
        <begin position="179"/>
        <end position="246"/>
    </location>
</feature>
<dbReference type="InterPro" id="IPR002398">
    <property type="entry name" value="Pept_C14"/>
</dbReference>
<feature type="domain" description="Caspase family p20" evidence="7">
    <location>
        <begin position="6"/>
        <end position="93"/>
    </location>
</feature>
<dbReference type="InterPro" id="IPR029030">
    <property type="entry name" value="Caspase-like_dom_sf"/>
</dbReference>
<evidence type="ECO:0000256" key="4">
    <source>
        <dbReference type="ARBA" id="ARBA00022801"/>
    </source>
</evidence>
<dbReference type="InterPro" id="IPR011600">
    <property type="entry name" value="Pept_C14_caspase"/>
</dbReference>
<proteinExistence type="inferred from homology"/>
<dbReference type="InterPro" id="IPR001309">
    <property type="entry name" value="Pept_C14_p20"/>
</dbReference>
<dbReference type="PANTHER" id="PTHR47901:SF8">
    <property type="entry name" value="CASPASE-3"/>
    <property type="match status" value="1"/>
</dbReference>
<protein>
    <submittedName>
        <fullName evidence="9">Caspase family p20 domain-containing protein</fullName>
    </submittedName>
</protein>
<dbReference type="Gene3D" id="3.40.50.1460">
    <property type="match status" value="1"/>
</dbReference>
<evidence type="ECO:0000313" key="8">
    <source>
        <dbReference type="Proteomes" id="UP000887540"/>
    </source>
</evidence>
<keyword evidence="3" id="KW-0053">Apoptosis</keyword>